<evidence type="ECO:0000256" key="2">
    <source>
        <dbReference type="ARBA" id="ARBA00010072"/>
    </source>
</evidence>
<feature type="transmembrane region" description="Helical" evidence="11">
    <location>
        <begin position="62"/>
        <end position="85"/>
    </location>
</feature>
<evidence type="ECO:0000256" key="5">
    <source>
        <dbReference type="ARBA" id="ARBA00022692"/>
    </source>
</evidence>
<evidence type="ECO:0000313" key="14">
    <source>
        <dbReference type="Proteomes" id="UP001377692"/>
    </source>
</evidence>
<keyword evidence="3 11" id="KW-0813">Transport</keyword>
<comment type="caution">
    <text evidence="13">The sequence shown here is derived from an EMBL/GenBank/DDBJ whole genome shotgun (WGS) entry which is preliminary data.</text>
</comment>
<dbReference type="InterPro" id="IPR010065">
    <property type="entry name" value="AA_ABC_transptr_permease_3TM"/>
</dbReference>
<keyword evidence="14" id="KW-1185">Reference proteome</keyword>
<evidence type="ECO:0000259" key="12">
    <source>
        <dbReference type="PROSITE" id="PS50928"/>
    </source>
</evidence>
<feature type="transmembrane region" description="Helical" evidence="11">
    <location>
        <begin position="198"/>
        <end position="221"/>
    </location>
</feature>
<dbReference type="PANTHER" id="PTHR30450">
    <property type="entry name" value="ABC TRANSPORTER PERMEASE"/>
    <property type="match status" value="1"/>
</dbReference>
<evidence type="ECO:0000256" key="6">
    <source>
        <dbReference type="ARBA" id="ARBA00022970"/>
    </source>
</evidence>
<keyword evidence="6" id="KW-0029">Amino-acid transport</keyword>
<feature type="domain" description="ABC transmembrane type-1" evidence="12">
    <location>
        <begin position="23"/>
        <end position="221"/>
    </location>
</feature>
<organism evidence="13 14">
    <name type="scientific">Pseudomonas kermanshahensis</name>
    <dbReference type="NCBI Taxonomy" id="2745482"/>
    <lineage>
        <taxon>Bacteria</taxon>
        <taxon>Pseudomonadati</taxon>
        <taxon>Pseudomonadota</taxon>
        <taxon>Gammaproteobacteria</taxon>
        <taxon>Pseudomonadales</taxon>
        <taxon>Pseudomonadaceae</taxon>
        <taxon>Pseudomonas</taxon>
    </lineage>
</organism>
<dbReference type="EMBL" id="JBBHLD010000031">
    <property type="protein sequence ID" value="MEJ5907674.1"/>
    <property type="molecule type" value="Genomic_DNA"/>
</dbReference>
<evidence type="ECO:0000256" key="4">
    <source>
        <dbReference type="ARBA" id="ARBA00022475"/>
    </source>
</evidence>
<evidence type="ECO:0000256" key="11">
    <source>
        <dbReference type="RuleBase" id="RU363032"/>
    </source>
</evidence>
<feature type="transmembrane region" description="Helical" evidence="11">
    <location>
        <begin position="20"/>
        <end position="42"/>
    </location>
</feature>
<dbReference type="InterPro" id="IPR035906">
    <property type="entry name" value="MetI-like_sf"/>
</dbReference>
<comment type="subunit">
    <text evidence="10">The HisPMQJ complex is composed of two ATP-binding proteins (HisP), two transmembrane proteins (HisM and HisQ) and a solute-binding protein (HisJ). The HisPMQ-ArgT complex is composed of two ATP-binding proteins (HisP), two transmembrane proteins (HisM and HisQ) and a solute-binding protein (ArgT).</text>
</comment>
<evidence type="ECO:0000256" key="10">
    <source>
        <dbReference type="ARBA" id="ARBA00046835"/>
    </source>
</evidence>
<name>A0ABU8RDC1_9PSED</name>
<dbReference type="Proteomes" id="UP001377692">
    <property type="component" value="Unassembled WGS sequence"/>
</dbReference>
<proteinExistence type="inferred from homology"/>
<evidence type="ECO:0000313" key="13">
    <source>
        <dbReference type="EMBL" id="MEJ5907674.1"/>
    </source>
</evidence>
<dbReference type="SUPFAM" id="SSF161098">
    <property type="entry name" value="MetI-like"/>
    <property type="match status" value="1"/>
</dbReference>
<accession>A0ABU8RDC1</accession>
<keyword evidence="7 11" id="KW-1133">Transmembrane helix</keyword>
<evidence type="ECO:0000256" key="9">
    <source>
        <dbReference type="ARBA" id="ARBA00039779"/>
    </source>
</evidence>
<dbReference type="NCBIfam" id="NF011651">
    <property type="entry name" value="PRK15069.1"/>
    <property type="match status" value="1"/>
</dbReference>
<evidence type="ECO:0000256" key="7">
    <source>
        <dbReference type="ARBA" id="ARBA00022989"/>
    </source>
</evidence>
<dbReference type="InterPro" id="IPR000515">
    <property type="entry name" value="MetI-like"/>
</dbReference>
<comment type="subcellular location">
    <subcellularLocation>
        <location evidence="1">Cell inner membrane</location>
        <topology evidence="1">Multi-pass membrane protein</topology>
    </subcellularLocation>
    <subcellularLocation>
        <location evidence="11">Cell membrane</location>
        <topology evidence="11">Multi-pass membrane protein</topology>
    </subcellularLocation>
</comment>
<gene>
    <name evidence="13" type="primary">hisM</name>
    <name evidence="13" type="ORF">V7V80_23585</name>
</gene>
<dbReference type="InterPro" id="IPR051322">
    <property type="entry name" value="AA_ABC_Transporter_Permease"/>
</dbReference>
<reference evidence="13 14" key="1">
    <citation type="submission" date="2024-02" db="EMBL/GenBank/DDBJ databases">
        <title>Identification of pathogenicity and growth-promoting functions of Pseudomonas putida variants.</title>
        <authorList>
            <person name="Sun J."/>
        </authorList>
    </citation>
    <scope>NUCLEOTIDE SEQUENCE [LARGE SCALE GENOMIC DNA]</scope>
    <source>
        <strain evidence="13 14">A04</strain>
    </source>
</reference>
<dbReference type="RefSeq" id="WP_339550962.1">
    <property type="nucleotide sequence ID" value="NZ_JBBHLD010000031.1"/>
</dbReference>
<evidence type="ECO:0000256" key="1">
    <source>
        <dbReference type="ARBA" id="ARBA00004429"/>
    </source>
</evidence>
<evidence type="ECO:0000256" key="3">
    <source>
        <dbReference type="ARBA" id="ARBA00022448"/>
    </source>
</evidence>
<protein>
    <recommendedName>
        <fullName evidence="9">Histidine/lysine/arginine/ornithine transport system permease protein HisM</fullName>
    </recommendedName>
</protein>
<dbReference type="CDD" id="cd06261">
    <property type="entry name" value="TM_PBP2"/>
    <property type="match status" value="1"/>
</dbReference>
<sequence>MIELFQAYWQPLLYTDGVKLTGLAMTLWLLVASLLIGALIALPLAVARTAGGRWMRTAVRSFTYVFCGTPLYIQLLICYSGLYGLDVIKSSEVLRVFFKNGLNCAILAFALNSAAYTTEILAGAMRTLPPGEIEAARAYGLPAWKVQCFVIVPAALRRALPYYSNEVILLLHATSIAFAATVPELMKVTRDINGQTYMTFQVFAVAALLYAVVSLVIVWMFRRAEIKWLRFLHPVVDNK</sequence>
<dbReference type="PROSITE" id="PS50928">
    <property type="entry name" value="ABC_TM1"/>
    <property type="match status" value="1"/>
</dbReference>
<keyword evidence="8 11" id="KW-0472">Membrane</keyword>
<feature type="transmembrane region" description="Helical" evidence="11">
    <location>
        <begin position="167"/>
        <end position="186"/>
    </location>
</feature>
<dbReference type="Pfam" id="PF00528">
    <property type="entry name" value="BPD_transp_1"/>
    <property type="match status" value="1"/>
</dbReference>
<comment type="similarity">
    <text evidence="2">Belongs to the binding-protein-dependent transport system permease family. HisMQ subfamily.</text>
</comment>
<keyword evidence="4" id="KW-1003">Cell membrane</keyword>
<dbReference type="Gene3D" id="1.10.3720.10">
    <property type="entry name" value="MetI-like"/>
    <property type="match status" value="1"/>
</dbReference>
<feature type="transmembrane region" description="Helical" evidence="11">
    <location>
        <begin position="97"/>
        <end position="116"/>
    </location>
</feature>
<dbReference type="NCBIfam" id="TIGR01726">
    <property type="entry name" value="HEQRo_perm_3TM"/>
    <property type="match status" value="1"/>
</dbReference>
<dbReference type="PANTHER" id="PTHR30450:SF5">
    <property type="entry name" value="HISTIDINE TRANSPORT SYSTEM PERMEASE PROTEIN HISM"/>
    <property type="match status" value="1"/>
</dbReference>
<keyword evidence="5 11" id="KW-0812">Transmembrane</keyword>
<evidence type="ECO:0000256" key="8">
    <source>
        <dbReference type="ARBA" id="ARBA00023136"/>
    </source>
</evidence>